<dbReference type="PANTHER" id="PTHR45650">
    <property type="entry name" value="GDSL-LIKE LIPASE/ACYLHYDROLASE-RELATED"/>
    <property type="match status" value="1"/>
</dbReference>
<keyword evidence="6" id="KW-0443">Lipid metabolism</keyword>
<dbReference type="HOGENOM" id="CLU_015101_0_0_1"/>
<sequence>MTEVMNQLPRVAVLQWMATMLVLFSRVLSSLAKDPLMPAMFILGDSLVDVGNNNYVLTLAKANYPPNGLDFPQGPSGRFCNGRTVSDCLVQYMGLPFPPAYLDPTAKGPVILQGLNYASVAAGILDSTGYNYELTASLPGSIYVYANAYDLVASFVANPARYGFEVVNSGCCGAGPYDGLIPCLPIVKPCPDRSAYLFWDPFHPTDKANSYIGTAFFSGGPDAFEPVNVMQLAAMP</sequence>
<comment type="subcellular location">
    <subcellularLocation>
        <location evidence="1">Secreted</location>
    </subcellularLocation>
</comment>
<reference evidence="7 8" key="2">
    <citation type="journal article" date="2018" name="Plant J.">
        <title>The Physcomitrella patens chromosome-scale assembly reveals moss genome structure and evolution.</title>
        <authorList>
            <person name="Lang D."/>
            <person name="Ullrich K.K."/>
            <person name="Murat F."/>
            <person name="Fuchs J."/>
            <person name="Jenkins J."/>
            <person name="Haas F.B."/>
            <person name="Piednoel M."/>
            <person name="Gundlach H."/>
            <person name="Van Bel M."/>
            <person name="Meyberg R."/>
            <person name="Vives C."/>
            <person name="Morata J."/>
            <person name="Symeonidi A."/>
            <person name="Hiss M."/>
            <person name="Muchero W."/>
            <person name="Kamisugi Y."/>
            <person name="Saleh O."/>
            <person name="Blanc G."/>
            <person name="Decker E.L."/>
            <person name="van Gessel N."/>
            <person name="Grimwood J."/>
            <person name="Hayes R.D."/>
            <person name="Graham S.W."/>
            <person name="Gunter L.E."/>
            <person name="McDaniel S.F."/>
            <person name="Hoernstein S.N.W."/>
            <person name="Larsson A."/>
            <person name="Li F.W."/>
            <person name="Perroud P.F."/>
            <person name="Phillips J."/>
            <person name="Ranjan P."/>
            <person name="Rokshar D.S."/>
            <person name="Rothfels C.J."/>
            <person name="Schneider L."/>
            <person name="Shu S."/>
            <person name="Stevenson D.W."/>
            <person name="Thummler F."/>
            <person name="Tillich M."/>
            <person name="Villarreal Aguilar J.C."/>
            <person name="Widiez T."/>
            <person name="Wong G.K."/>
            <person name="Wymore A."/>
            <person name="Zhang Y."/>
            <person name="Zimmer A.D."/>
            <person name="Quatrano R.S."/>
            <person name="Mayer K.F.X."/>
            <person name="Goodstein D."/>
            <person name="Casacuberta J.M."/>
            <person name="Vandepoele K."/>
            <person name="Reski R."/>
            <person name="Cuming A.C."/>
            <person name="Tuskan G.A."/>
            <person name="Maumus F."/>
            <person name="Salse J."/>
            <person name="Schmutz J."/>
            <person name="Rensing S.A."/>
        </authorList>
    </citation>
    <scope>NUCLEOTIDE SEQUENCE [LARGE SCALE GENOMIC DNA]</scope>
    <source>
        <strain evidence="7 8">cv. Gransden 2004</strain>
    </source>
</reference>
<keyword evidence="3" id="KW-0964">Secreted</keyword>
<evidence type="ECO:0000313" key="7">
    <source>
        <dbReference type="EnsemblPlants" id="Pp3c14_11277V3.3"/>
    </source>
</evidence>
<dbReference type="Gramene" id="Pp3c14_11277V3.3">
    <property type="protein sequence ID" value="Pp3c14_11277V3.3"/>
    <property type="gene ID" value="Pp3c14_11277"/>
</dbReference>
<keyword evidence="6" id="KW-0442">Lipid degradation</keyword>
<dbReference type="GO" id="GO:0016042">
    <property type="term" value="P:lipid catabolic process"/>
    <property type="evidence" value="ECO:0007669"/>
    <property type="project" value="UniProtKB-KW"/>
</dbReference>
<keyword evidence="4" id="KW-0732">Signal</keyword>
<reference evidence="7 8" key="1">
    <citation type="journal article" date="2008" name="Science">
        <title>The Physcomitrella genome reveals evolutionary insights into the conquest of land by plants.</title>
        <authorList>
            <person name="Rensing S."/>
            <person name="Lang D."/>
            <person name="Zimmer A."/>
            <person name="Terry A."/>
            <person name="Salamov A."/>
            <person name="Shapiro H."/>
            <person name="Nishiyama T."/>
            <person name="Perroud P.-F."/>
            <person name="Lindquist E."/>
            <person name="Kamisugi Y."/>
            <person name="Tanahashi T."/>
            <person name="Sakakibara K."/>
            <person name="Fujita T."/>
            <person name="Oishi K."/>
            <person name="Shin-I T."/>
            <person name="Kuroki Y."/>
            <person name="Toyoda A."/>
            <person name="Suzuki Y."/>
            <person name="Hashimoto A."/>
            <person name="Yamaguchi K."/>
            <person name="Sugano A."/>
            <person name="Kohara Y."/>
            <person name="Fujiyama A."/>
            <person name="Anterola A."/>
            <person name="Aoki S."/>
            <person name="Ashton N."/>
            <person name="Barbazuk W.B."/>
            <person name="Barker E."/>
            <person name="Bennetzen J."/>
            <person name="Bezanilla M."/>
            <person name="Blankenship R."/>
            <person name="Cho S.H."/>
            <person name="Dutcher S."/>
            <person name="Estelle M."/>
            <person name="Fawcett J.A."/>
            <person name="Gundlach H."/>
            <person name="Hanada K."/>
            <person name="Heyl A."/>
            <person name="Hicks K.A."/>
            <person name="Hugh J."/>
            <person name="Lohr M."/>
            <person name="Mayer K."/>
            <person name="Melkozernov A."/>
            <person name="Murata T."/>
            <person name="Nelson D."/>
            <person name="Pils B."/>
            <person name="Prigge M."/>
            <person name="Reiss B."/>
            <person name="Renner T."/>
            <person name="Rombauts S."/>
            <person name="Rushton P."/>
            <person name="Sanderfoot A."/>
            <person name="Schween G."/>
            <person name="Shiu S.-H."/>
            <person name="Stueber K."/>
            <person name="Theodoulou F.L."/>
            <person name="Tu H."/>
            <person name="Van de Peer Y."/>
            <person name="Verrier P.J."/>
            <person name="Waters E."/>
            <person name="Wood A."/>
            <person name="Yang L."/>
            <person name="Cove D."/>
            <person name="Cuming A."/>
            <person name="Hasebe M."/>
            <person name="Lucas S."/>
            <person name="Mishler D.B."/>
            <person name="Reski R."/>
            <person name="Grigoriev I."/>
            <person name="Quatrano R.S."/>
            <person name="Boore J.L."/>
        </authorList>
    </citation>
    <scope>NUCLEOTIDE SEQUENCE [LARGE SCALE GENOMIC DNA]</scope>
    <source>
        <strain evidence="7 8">cv. Gransden 2004</strain>
    </source>
</reference>
<protein>
    <recommendedName>
        <fullName evidence="9">GDSL esterase/lipase</fullName>
    </recommendedName>
</protein>
<organism evidence="7 8">
    <name type="scientific">Physcomitrium patens</name>
    <name type="common">Spreading-leaved earth moss</name>
    <name type="synonym">Physcomitrella patens</name>
    <dbReference type="NCBI Taxonomy" id="3218"/>
    <lineage>
        <taxon>Eukaryota</taxon>
        <taxon>Viridiplantae</taxon>
        <taxon>Streptophyta</taxon>
        <taxon>Embryophyta</taxon>
        <taxon>Bryophyta</taxon>
        <taxon>Bryophytina</taxon>
        <taxon>Bryopsida</taxon>
        <taxon>Funariidae</taxon>
        <taxon>Funariales</taxon>
        <taxon>Funariaceae</taxon>
        <taxon>Physcomitrium</taxon>
    </lineage>
</organism>
<dbReference type="AlphaFoldDB" id="A9RYL1"/>
<dbReference type="InterPro" id="IPR051238">
    <property type="entry name" value="GDSL_esterase/lipase"/>
</dbReference>
<comment type="similarity">
    <text evidence="2">Belongs to the 'GDSL' lipolytic enzyme family.</text>
</comment>
<evidence type="ECO:0000256" key="6">
    <source>
        <dbReference type="ARBA" id="ARBA00022963"/>
    </source>
</evidence>
<dbReference type="GO" id="GO:0016788">
    <property type="term" value="F:hydrolase activity, acting on ester bonds"/>
    <property type="evidence" value="ECO:0007669"/>
    <property type="project" value="InterPro"/>
</dbReference>
<keyword evidence="8" id="KW-1185">Reference proteome</keyword>
<dbReference type="EMBL" id="ABEU02000014">
    <property type="status" value="NOT_ANNOTATED_CDS"/>
    <property type="molecule type" value="Genomic_DNA"/>
</dbReference>
<name>A9RYL1_PHYPA</name>
<dbReference type="EnsemblPlants" id="Pp3c14_11277V3.3">
    <property type="protein sequence ID" value="Pp3c14_11277V3.3"/>
    <property type="gene ID" value="Pp3c14_11277"/>
</dbReference>
<evidence type="ECO:0000256" key="2">
    <source>
        <dbReference type="ARBA" id="ARBA00008668"/>
    </source>
</evidence>
<dbReference type="eggNOG" id="ENOG502QQWI">
    <property type="taxonomic scope" value="Eukaryota"/>
</dbReference>
<dbReference type="Proteomes" id="UP000006727">
    <property type="component" value="Chromosome 14"/>
</dbReference>
<dbReference type="InterPro" id="IPR001087">
    <property type="entry name" value="GDSL"/>
</dbReference>
<dbReference type="GO" id="GO:0005576">
    <property type="term" value="C:extracellular region"/>
    <property type="evidence" value="ECO:0007669"/>
    <property type="project" value="UniProtKB-SubCell"/>
</dbReference>
<dbReference type="PANTHER" id="PTHR45650:SF8">
    <property type="entry name" value="GDSL ESTERASE_LIPASE"/>
    <property type="match status" value="1"/>
</dbReference>
<accession>A9RYL1</accession>
<proteinExistence type="inferred from homology"/>
<reference evidence="7" key="3">
    <citation type="submission" date="2020-12" db="UniProtKB">
        <authorList>
            <consortium name="EnsemblPlants"/>
        </authorList>
    </citation>
    <scope>IDENTIFICATION</scope>
</reference>
<evidence type="ECO:0000256" key="1">
    <source>
        <dbReference type="ARBA" id="ARBA00004613"/>
    </source>
</evidence>
<dbReference type="InterPro" id="IPR036514">
    <property type="entry name" value="SGNH_hydro_sf"/>
</dbReference>
<dbReference type="Pfam" id="PF00657">
    <property type="entry name" value="Lipase_GDSL"/>
    <property type="match status" value="1"/>
</dbReference>
<evidence type="ECO:0000256" key="5">
    <source>
        <dbReference type="ARBA" id="ARBA00022801"/>
    </source>
</evidence>
<keyword evidence="5" id="KW-0378">Hydrolase</keyword>
<evidence type="ECO:0000313" key="8">
    <source>
        <dbReference type="Proteomes" id="UP000006727"/>
    </source>
</evidence>
<evidence type="ECO:0000256" key="3">
    <source>
        <dbReference type="ARBA" id="ARBA00022525"/>
    </source>
</evidence>
<evidence type="ECO:0000256" key="4">
    <source>
        <dbReference type="ARBA" id="ARBA00022729"/>
    </source>
</evidence>
<dbReference type="Gene3D" id="3.40.50.1110">
    <property type="entry name" value="SGNH hydrolase"/>
    <property type="match status" value="1"/>
</dbReference>
<evidence type="ECO:0008006" key="9">
    <source>
        <dbReference type="Google" id="ProtNLM"/>
    </source>
</evidence>
<dbReference type="InParanoid" id="A9RYL1"/>